<dbReference type="InterPro" id="IPR036451">
    <property type="entry name" value="CblAdoTrfase-like_sf"/>
</dbReference>
<name>A0A9W7ZYX0_9FUNG</name>
<dbReference type="PANTHER" id="PTHR12213">
    <property type="entry name" value="CORRINOID ADENOSYLTRANSFERASE"/>
    <property type="match status" value="1"/>
</dbReference>
<evidence type="ECO:0000313" key="17">
    <source>
        <dbReference type="Proteomes" id="UP001150538"/>
    </source>
</evidence>
<dbReference type="SUPFAM" id="SSF53335">
    <property type="entry name" value="S-adenosyl-L-methionine-dependent methyltransferases"/>
    <property type="match status" value="1"/>
</dbReference>
<accession>A0A9W7ZYX0</accession>
<protein>
    <recommendedName>
        <fullName evidence="11">Corrinoid adenosyltransferase MMAB</fullName>
    </recommendedName>
    <alternativeName>
        <fullName evidence="12">ATP:co(I)rrinoid adenosyltransferase MMAB</fullName>
    </alternativeName>
</protein>
<comment type="subunit">
    <text evidence="2">Homotrimer.</text>
</comment>
<dbReference type="GO" id="GO:0009235">
    <property type="term" value="P:cobalamin metabolic process"/>
    <property type="evidence" value="ECO:0007669"/>
    <property type="project" value="UniProtKB-ARBA"/>
</dbReference>
<evidence type="ECO:0000256" key="6">
    <source>
        <dbReference type="ARBA" id="ARBA00022741"/>
    </source>
</evidence>
<keyword evidence="7 13" id="KW-0067">ATP-binding</keyword>
<keyword evidence="17" id="KW-1185">Reference proteome</keyword>
<keyword evidence="4 13" id="KW-0808">Transferase</keyword>
<evidence type="ECO:0000256" key="4">
    <source>
        <dbReference type="ARBA" id="ARBA00022679"/>
    </source>
</evidence>
<evidence type="ECO:0000256" key="7">
    <source>
        <dbReference type="ARBA" id="ARBA00022840"/>
    </source>
</evidence>
<dbReference type="EMBL" id="JANBPU010000026">
    <property type="protein sequence ID" value="KAJ1919494.1"/>
    <property type="molecule type" value="Genomic_DNA"/>
</dbReference>
<gene>
    <name evidence="16" type="ORF">H4219_001965</name>
</gene>
<evidence type="ECO:0000313" key="16">
    <source>
        <dbReference type="EMBL" id="KAJ1919494.1"/>
    </source>
</evidence>
<evidence type="ECO:0000256" key="1">
    <source>
        <dbReference type="ARBA" id="ARBA00007487"/>
    </source>
</evidence>
<dbReference type="InterPro" id="IPR029499">
    <property type="entry name" value="PduO-typ"/>
</dbReference>
<dbReference type="Pfam" id="PF01923">
    <property type="entry name" value="Cob_adeno_trans"/>
    <property type="match status" value="1"/>
</dbReference>
<evidence type="ECO:0000256" key="10">
    <source>
        <dbReference type="ARBA" id="ARBA00056747"/>
    </source>
</evidence>
<evidence type="ECO:0000256" key="14">
    <source>
        <dbReference type="SAM" id="MobiDB-lite"/>
    </source>
</evidence>
<evidence type="ECO:0000259" key="15">
    <source>
        <dbReference type="Pfam" id="PF01923"/>
    </source>
</evidence>
<evidence type="ECO:0000256" key="5">
    <source>
        <dbReference type="ARBA" id="ARBA00022691"/>
    </source>
</evidence>
<dbReference type="AlphaFoldDB" id="A0A9W7ZYX0"/>
<dbReference type="InterPro" id="IPR002935">
    <property type="entry name" value="SAM_O-MeTrfase"/>
</dbReference>
<dbReference type="Gene3D" id="3.40.50.150">
    <property type="entry name" value="Vaccinia Virus protein VP39"/>
    <property type="match status" value="1"/>
</dbReference>
<comment type="function">
    <text evidence="10">Converts cob(I)alamin to adenosylcobalamin (adenosylcob(III)alamin), a coenzyme for methylmalonyl-CoA mutase, therefore participates in the final step of the vitamin B12 conversion. Generates adenosylcobalamin (AdoCbl) and directly delivers the cofactor to MUT in a transfer that is stimulated by ATP-binding to MMAB and gated by MMAA.</text>
</comment>
<keyword evidence="5" id="KW-0949">S-adenosyl-L-methionine</keyword>
<dbReference type="SUPFAM" id="SSF89028">
    <property type="entry name" value="Cobalamin adenosyltransferase-like"/>
    <property type="match status" value="1"/>
</dbReference>
<dbReference type="PANTHER" id="PTHR12213:SF0">
    <property type="entry name" value="CORRINOID ADENOSYLTRANSFERASE MMAB"/>
    <property type="match status" value="1"/>
</dbReference>
<sequence length="318" mass="34698">MDSKDVIKTPSELTGDKGNSSLYTGERRSKNDPVFEALGATDELSSTIGLAIAHLEGVDKTAELSKQLQFIQCMLQDVGSNIATPISSKSDVKKDQTRFDPDGAAVTELEGWIDELMPKLPSHRHFILPSGGLAASTLHVARTVCRRAERAIIPLLGEVDDSAFAYVNRLAATSKIATAFLARNYATKKLLISSEMHSYSNSMSNLDEPPHLSAVYSKTMDKYRGANKMISPLQGRMISWLVGSLGCKQILELGSFTGYSALWMAEGIYNKHGSKDSQMCHIWTCERVKSIAEIAERNIENGGASDLITVIPKEAIDV</sequence>
<evidence type="ECO:0000256" key="3">
    <source>
        <dbReference type="ARBA" id="ARBA00022603"/>
    </source>
</evidence>
<dbReference type="FunFam" id="1.20.1200.10:FF:000001">
    <property type="entry name" value="Cob(I)yrinic acid a,c-diamide adenosyltransferase"/>
    <property type="match status" value="1"/>
</dbReference>
<dbReference type="OrthoDB" id="549173at2759"/>
<comment type="catalytic activity">
    <reaction evidence="9">
        <text>cob(I)alamin-[corrinoid adenosyltransferase] + ATP = apo-[corrinoid adenosyltransferase] + adenosylcob(III)alamin + triphosphate</text>
        <dbReference type="Rhea" id="RHEA:56796"/>
        <dbReference type="Rhea" id="RHEA-COMP:14743"/>
        <dbReference type="Rhea" id="RHEA-COMP:14744"/>
        <dbReference type="ChEBI" id="CHEBI:18036"/>
        <dbReference type="ChEBI" id="CHEBI:18408"/>
        <dbReference type="ChEBI" id="CHEBI:30616"/>
        <dbReference type="ChEBI" id="CHEBI:60488"/>
        <dbReference type="ChEBI" id="CHEBI:83228"/>
    </reaction>
    <physiologicalReaction direction="left-to-right" evidence="9">
        <dbReference type="Rhea" id="RHEA:56797"/>
    </physiologicalReaction>
</comment>
<dbReference type="GO" id="GO:0032259">
    <property type="term" value="P:methylation"/>
    <property type="evidence" value="ECO:0007669"/>
    <property type="project" value="UniProtKB-KW"/>
</dbReference>
<evidence type="ECO:0000256" key="2">
    <source>
        <dbReference type="ARBA" id="ARBA00011233"/>
    </source>
</evidence>
<comment type="caution">
    <text evidence="16">The sequence shown here is derived from an EMBL/GenBank/DDBJ whole genome shotgun (WGS) entry which is preliminary data.</text>
</comment>
<proteinExistence type="inferred from homology"/>
<dbReference type="NCBIfam" id="TIGR00636">
    <property type="entry name" value="PduO_Nterm"/>
    <property type="match status" value="1"/>
</dbReference>
<dbReference type="InterPro" id="IPR016030">
    <property type="entry name" value="CblAdoTrfase-like"/>
</dbReference>
<evidence type="ECO:0000256" key="13">
    <source>
        <dbReference type="RuleBase" id="RU366026"/>
    </source>
</evidence>
<dbReference type="GO" id="GO:0008171">
    <property type="term" value="F:O-methyltransferase activity"/>
    <property type="evidence" value="ECO:0007669"/>
    <property type="project" value="InterPro"/>
</dbReference>
<dbReference type="InterPro" id="IPR029063">
    <property type="entry name" value="SAM-dependent_MTases_sf"/>
</dbReference>
<dbReference type="GO" id="GO:0008817">
    <property type="term" value="F:corrinoid adenosyltransferase activity"/>
    <property type="evidence" value="ECO:0007669"/>
    <property type="project" value="UniProtKB-ARBA"/>
</dbReference>
<feature type="domain" description="Cobalamin adenosyltransferase-like" evidence="15">
    <location>
        <begin position="14"/>
        <end position="171"/>
    </location>
</feature>
<dbReference type="Gene3D" id="1.20.1200.10">
    <property type="entry name" value="Cobalamin adenosyltransferase-like"/>
    <property type="match status" value="1"/>
</dbReference>
<dbReference type="Proteomes" id="UP001150538">
    <property type="component" value="Unassembled WGS sequence"/>
</dbReference>
<reference evidence="16" key="1">
    <citation type="submission" date="2022-07" db="EMBL/GenBank/DDBJ databases">
        <title>Phylogenomic reconstructions and comparative analyses of Kickxellomycotina fungi.</title>
        <authorList>
            <person name="Reynolds N.K."/>
            <person name="Stajich J.E."/>
            <person name="Barry K."/>
            <person name="Grigoriev I.V."/>
            <person name="Crous P."/>
            <person name="Smith M.E."/>
        </authorList>
    </citation>
    <scope>NUCLEOTIDE SEQUENCE</scope>
    <source>
        <strain evidence="16">NBRC 100468</strain>
    </source>
</reference>
<dbReference type="Pfam" id="PF01596">
    <property type="entry name" value="Methyltransf_3"/>
    <property type="match status" value="1"/>
</dbReference>
<keyword evidence="3" id="KW-0489">Methyltransferase</keyword>
<keyword evidence="6 13" id="KW-0547">Nucleotide-binding</keyword>
<evidence type="ECO:0000256" key="8">
    <source>
        <dbReference type="ARBA" id="ARBA00023453"/>
    </source>
</evidence>
<evidence type="ECO:0000256" key="11">
    <source>
        <dbReference type="ARBA" id="ARBA00071654"/>
    </source>
</evidence>
<feature type="region of interest" description="Disordered" evidence="14">
    <location>
        <begin position="1"/>
        <end position="28"/>
    </location>
</feature>
<comment type="similarity">
    <text evidence="8">Belongs to the class I-like SAM-binding methyltransferase superfamily. Cation-dependent O-methyltransferase family.</text>
</comment>
<organism evidence="16 17">
    <name type="scientific">Mycoemilia scoparia</name>
    <dbReference type="NCBI Taxonomy" id="417184"/>
    <lineage>
        <taxon>Eukaryota</taxon>
        <taxon>Fungi</taxon>
        <taxon>Fungi incertae sedis</taxon>
        <taxon>Zoopagomycota</taxon>
        <taxon>Kickxellomycotina</taxon>
        <taxon>Kickxellomycetes</taxon>
        <taxon>Kickxellales</taxon>
        <taxon>Kickxellaceae</taxon>
        <taxon>Mycoemilia</taxon>
    </lineage>
</organism>
<evidence type="ECO:0000256" key="12">
    <source>
        <dbReference type="ARBA" id="ARBA00075216"/>
    </source>
</evidence>
<comment type="similarity">
    <text evidence="1 13">Belongs to the Cob(I)alamin adenosyltransferase family.</text>
</comment>
<dbReference type="GO" id="GO:0005524">
    <property type="term" value="F:ATP binding"/>
    <property type="evidence" value="ECO:0007669"/>
    <property type="project" value="UniProtKB-UniRule"/>
</dbReference>
<evidence type="ECO:0000256" key="9">
    <source>
        <dbReference type="ARBA" id="ARBA00051988"/>
    </source>
</evidence>